<comment type="caution">
    <text evidence="11">The sequence shown here is derived from an EMBL/GenBank/DDBJ whole genome shotgun (WGS) entry which is preliminary data.</text>
</comment>
<evidence type="ECO:0000313" key="12">
    <source>
        <dbReference type="Proteomes" id="UP000230108"/>
    </source>
</evidence>
<dbReference type="GO" id="GO:0006400">
    <property type="term" value="P:tRNA modification"/>
    <property type="evidence" value="ECO:0007669"/>
    <property type="project" value="TreeGrafter"/>
</dbReference>
<dbReference type="Gene3D" id="1.10.287.890">
    <property type="entry name" value="Crystal structure of tRNA isopentenylpyrophosphate transferase (bh2366) domain"/>
    <property type="match status" value="1"/>
</dbReference>
<dbReference type="Gene3D" id="3.40.50.300">
    <property type="entry name" value="P-loop containing nucleotide triphosphate hydrolases"/>
    <property type="match status" value="1"/>
</dbReference>
<reference evidence="12" key="1">
    <citation type="submission" date="2017-09" db="EMBL/GenBank/DDBJ databases">
        <title>Depth-based differentiation of microbial function through sediment-hosted aquifers and enrichment of novel symbionts in the deep terrestrial subsurface.</title>
        <authorList>
            <person name="Probst A.J."/>
            <person name="Ladd B."/>
            <person name="Jarett J.K."/>
            <person name="Geller-Mcgrath D.E."/>
            <person name="Sieber C.M.K."/>
            <person name="Emerson J.B."/>
            <person name="Anantharaman K."/>
            <person name="Thomas B.C."/>
            <person name="Malmstrom R."/>
            <person name="Stieglmeier M."/>
            <person name="Klingl A."/>
            <person name="Woyke T."/>
            <person name="Ryan C.M."/>
            <person name="Banfield J.F."/>
        </authorList>
    </citation>
    <scope>NUCLEOTIDE SEQUENCE [LARGE SCALE GENOMIC DNA]</scope>
</reference>
<feature type="binding site" evidence="10">
    <location>
        <begin position="8"/>
        <end position="15"/>
    </location>
    <ligand>
        <name>ATP</name>
        <dbReference type="ChEBI" id="CHEBI:30616"/>
    </ligand>
</feature>
<feature type="region of interest" description="Interaction with substrate tRNA" evidence="10">
    <location>
        <begin position="190"/>
        <end position="194"/>
    </location>
</feature>
<gene>
    <name evidence="10" type="primary">miaA</name>
    <name evidence="11" type="ORF">COY90_02500</name>
</gene>
<comment type="cofactor">
    <cofactor evidence="1 10">
        <name>Mg(2+)</name>
        <dbReference type="ChEBI" id="CHEBI:18420"/>
    </cofactor>
</comment>
<evidence type="ECO:0000256" key="4">
    <source>
        <dbReference type="ARBA" id="ARBA00022679"/>
    </source>
</evidence>
<dbReference type="HAMAP" id="MF_00185">
    <property type="entry name" value="IPP_trans"/>
    <property type="match status" value="1"/>
</dbReference>
<comment type="similarity">
    <text evidence="3 10">Belongs to the IPP transferase family.</text>
</comment>
<accession>A0A2M7QDR1</accession>
<dbReference type="Pfam" id="PF01715">
    <property type="entry name" value="IPPT"/>
    <property type="match status" value="1"/>
</dbReference>
<dbReference type="GO" id="GO:0005524">
    <property type="term" value="F:ATP binding"/>
    <property type="evidence" value="ECO:0007669"/>
    <property type="project" value="UniProtKB-UniRule"/>
</dbReference>
<evidence type="ECO:0000256" key="3">
    <source>
        <dbReference type="ARBA" id="ARBA00005842"/>
    </source>
</evidence>
<dbReference type="InterPro" id="IPR018022">
    <property type="entry name" value="IPT"/>
</dbReference>
<evidence type="ECO:0000256" key="2">
    <source>
        <dbReference type="ARBA" id="ARBA00003213"/>
    </source>
</evidence>
<dbReference type="EMBL" id="PFLF01000054">
    <property type="protein sequence ID" value="PIY69057.1"/>
    <property type="molecule type" value="Genomic_DNA"/>
</dbReference>
<comment type="catalytic activity">
    <reaction evidence="9 10">
        <text>adenosine(37) in tRNA + dimethylallyl diphosphate = N(6)-dimethylallyladenosine(37) in tRNA + diphosphate</text>
        <dbReference type="Rhea" id="RHEA:26482"/>
        <dbReference type="Rhea" id="RHEA-COMP:10162"/>
        <dbReference type="Rhea" id="RHEA-COMP:10375"/>
        <dbReference type="ChEBI" id="CHEBI:33019"/>
        <dbReference type="ChEBI" id="CHEBI:57623"/>
        <dbReference type="ChEBI" id="CHEBI:74411"/>
        <dbReference type="ChEBI" id="CHEBI:74415"/>
        <dbReference type="EC" id="2.5.1.75"/>
    </reaction>
</comment>
<proteinExistence type="inferred from homology"/>
<evidence type="ECO:0000256" key="7">
    <source>
        <dbReference type="ARBA" id="ARBA00022840"/>
    </source>
</evidence>
<comment type="caution">
    <text evidence="10">Lacks conserved residue(s) required for the propagation of feature annotation.</text>
</comment>
<keyword evidence="5 10" id="KW-0819">tRNA processing</keyword>
<comment type="subunit">
    <text evidence="10">Monomer.</text>
</comment>
<keyword evidence="4 10" id="KW-0808">Transferase</keyword>
<dbReference type="InterPro" id="IPR027417">
    <property type="entry name" value="P-loop_NTPase"/>
</dbReference>
<organism evidence="11 12">
    <name type="scientific">Candidatus Roizmanbacteria bacterium CG_4_10_14_0_8_um_filter_39_9</name>
    <dbReference type="NCBI Taxonomy" id="1974829"/>
    <lineage>
        <taxon>Bacteria</taxon>
        <taxon>Candidatus Roizmaniibacteriota</taxon>
    </lineage>
</organism>
<dbReference type="EC" id="2.5.1.75" evidence="10"/>
<dbReference type="PANTHER" id="PTHR11088:SF60">
    <property type="entry name" value="TRNA DIMETHYLALLYLTRANSFERASE"/>
    <property type="match status" value="1"/>
</dbReference>
<evidence type="ECO:0000256" key="10">
    <source>
        <dbReference type="HAMAP-Rule" id="MF_00185"/>
    </source>
</evidence>
<comment type="function">
    <text evidence="2 10">Catalyzes the transfer of a dimethylallyl group onto the adenine at position 37 in tRNAs that read codons beginning with uridine, leading to the formation of N6-(dimethylallyl)adenosine (i(6)A).</text>
</comment>
<dbReference type="PANTHER" id="PTHR11088">
    <property type="entry name" value="TRNA DIMETHYLALLYLTRANSFERASE"/>
    <property type="match status" value="1"/>
</dbReference>
<evidence type="ECO:0000313" key="11">
    <source>
        <dbReference type="EMBL" id="PIY69057.1"/>
    </source>
</evidence>
<feature type="site" description="Interaction with substrate tRNA" evidence="10">
    <location>
        <position position="155"/>
    </location>
</feature>
<keyword evidence="7 10" id="KW-0067">ATP-binding</keyword>
<evidence type="ECO:0000256" key="8">
    <source>
        <dbReference type="ARBA" id="ARBA00022842"/>
    </source>
</evidence>
<dbReference type="Proteomes" id="UP000230108">
    <property type="component" value="Unassembled WGS sequence"/>
</dbReference>
<keyword evidence="8 10" id="KW-0460">Magnesium</keyword>
<dbReference type="AlphaFoldDB" id="A0A2M7QDR1"/>
<dbReference type="GO" id="GO:0052381">
    <property type="term" value="F:tRNA dimethylallyltransferase activity"/>
    <property type="evidence" value="ECO:0007669"/>
    <property type="project" value="UniProtKB-UniRule"/>
</dbReference>
<protein>
    <recommendedName>
        <fullName evidence="10">tRNA dimethylallyltransferase</fullName>
        <ecNumber evidence="10">2.5.1.75</ecNumber>
    </recommendedName>
    <alternativeName>
        <fullName evidence="10">Dimethylallyl diphosphate:tRNA dimethylallyltransferase</fullName>
        <shortName evidence="10">DMAPP:tRNA dimethylallyltransferase</shortName>
        <shortName evidence="10">DMATase</shortName>
    </alternativeName>
    <alternativeName>
        <fullName evidence="10">Isopentenyl-diphosphate:tRNA isopentenyltransferase</fullName>
        <shortName evidence="10">IPP transferase</shortName>
        <shortName evidence="10">IPPT</shortName>
        <shortName evidence="10">IPTase</shortName>
    </alternativeName>
</protein>
<name>A0A2M7QDR1_9BACT</name>
<dbReference type="InterPro" id="IPR039657">
    <property type="entry name" value="Dimethylallyltransferase"/>
</dbReference>
<feature type="region of interest" description="Interaction with substrate tRNA" evidence="10">
    <location>
        <begin position="33"/>
        <end position="36"/>
    </location>
</feature>
<dbReference type="SUPFAM" id="SSF52540">
    <property type="entry name" value="P-loop containing nucleoside triphosphate hydrolases"/>
    <property type="match status" value="2"/>
</dbReference>
<feature type="site" description="Interaction with substrate tRNA" evidence="10">
    <location>
        <position position="132"/>
    </location>
</feature>
<evidence type="ECO:0000256" key="1">
    <source>
        <dbReference type="ARBA" id="ARBA00001946"/>
    </source>
</evidence>
<evidence type="ECO:0000256" key="5">
    <source>
        <dbReference type="ARBA" id="ARBA00022694"/>
    </source>
</evidence>
<keyword evidence="6 10" id="KW-0547">Nucleotide-binding</keyword>
<feature type="binding site" evidence="10">
    <location>
        <begin position="10"/>
        <end position="15"/>
    </location>
    <ligand>
        <name>substrate</name>
    </ligand>
</feature>
<evidence type="ECO:0000256" key="9">
    <source>
        <dbReference type="ARBA" id="ARBA00049563"/>
    </source>
</evidence>
<sequence>MKLIIVTGQTATGKTNKALELAEKYNGELINCDSRQIYKGLDIITGKDIPKSVESRWSLVERIDDFDIGFYSLPTTNDQRPACQLARPIPIWLYDIVDPQQHFSSFEYAQCATAVIGDILSRKKTPILVGGTGFYLRHLLTDMAQNKVEPDWNLRAELSLLTLNQLQDKLKKIDKDEYEGLNNSEKNNPQRLIRRIEITSAPKDLQTVKQTNNDNYLANLLGLKSLAFEWRFFFKEREELELLIRNRVQNRLDEGAIDEVKKLLDKGYQENDPGMKTIGYQQLIGVVKGKCDLETAVNEWTVRELQYAKRQKTYLKKLERDLYIDNLSAQ</sequence>
<evidence type="ECO:0000256" key="6">
    <source>
        <dbReference type="ARBA" id="ARBA00022741"/>
    </source>
</evidence>